<dbReference type="InterPro" id="IPR017850">
    <property type="entry name" value="Alkaline_phosphatase_core_sf"/>
</dbReference>
<reference evidence="7 8" key="1">
    <citation type="submission" date="2019-07" db="EMBL/GenBank/DDBJ databases">
        <title>Luteimonas sp. YD-1 nov., isolated from acidic soil.</title>
        <authorList>
            <person name="Zhou J."/>
        </authorList>
    </citation>
    <scope>NUCLEOTIDE SEQUENCE [LARGE SCALE GENOMIC DNA]</scope>
    <source>
        <strain evidence="7 8">YD-1</strain>
    </source>
</reference>
<dbReference type="Pfam" id="PF00245">
    <property type="entry name" value="Alk_phosphatase"/>
    <property type="match status" value="1"/>
</dbReference>
<dbReference type="AlphaFoldDB" id="A0A5C5TVT9"/>
<feature type="binding site" evidence="3">
    <location>
        <position position="190"/>
    </location>
    <ligand>
        <name>Mg(2+)</name>
        <dbReference type="ChEBI" id="CHEBI:18420"/>
    </ligand>
</feature>
<dbReference type="EMBL" id="VOHE01000005">
    <property type="protein sequence ID" value="TWT18323.1"/>
    <property type="molecule type" value="Genomic_DNA"/>
</dbReference>
<keyword evidence="3" id="KW-0479">Metal-binding</keyword>
<feature type="signal peptide" evidence="6">
    <location>
        <begin position="1"/>
        <end position="21"/>
    </location>
</feature>
<comment type="similarity">
    <text evidence="4">Belongs to the alkaline phosphatase family.</text>
</comment>
<dbReference type="GO" id="GO:0046872">
    <property type="term" value="F:metal ion binding"/>
    <property type="evidence" value="ECO:0007669"/>
    <property type="project" value="UniProtKB-KW"/>
</dbReference>
<feature type="binding site" evidence="3">
    <location>
        <position position="80"/>
    </location>
    <ligand>
        <name>Mg(2+)</name>
        <dbReference type="ChEBI" id="CHEBI:18420"/>
    </ligand>
</feature>
<feature type="binding site" evidence="3">
    <location>
        <position position="349"/>
    </location>
    <ligand>
        <name>Zn(2+)</name>
        <dbReference type="ChEBI" id="CHEBI:29105"/>
        <label>1</label>
    </ligand>
</feature>
<keyword evidence="6" id="KW-0732">Signal</keyword>
<dbReference type="PANTHER" id="PTHR11596:SF5">
    <property type="entry name" value="ALKALINE PHOSPHATASE"/>
    <property type="match status" value="1"/>
</dbReference>
<feature type="chain" id="PRO_5022869828" evidence="6">
    <location>
        <begin position="22"/>
        <end position="561"/>
    </location>
</feature>
<dbReference type="PRINTS" id="PR00113">
    <property type="entry name" value="ALKPHPHTASE"/>
</dbReference>
<dbReference type="SMART" id="SM00098">
    <property type="entry name" value="alkPPc"/>
    <property type="match status" value="1"/>
</dbReference>
<sequence length="561" mass="58649">MNLRLRAACVAFLAATLAACAARPVPAAAPAAAPPPVAGGAVPAPEPESAAWWYRNGALHAHRLGAGAGTARNVIVFLGDGMGPTTVAAARILDGQRRGLKGEEHLLAWEDFPYTAFSKTYNTDHQTPDSAGTMTAIATGVKTHMGAIGVAAGRVDDCAGSQSRRLLSWLRLAASAGMATGIVTTSRLSHATPAATYAHSPNREWEGDGDMPAEAIAAGCRDIAQQLLDFAPGRGPRVALGGGLGRFLPAGDGAGATPGQRRDGRDLTREWLARNPGGVVVRNTAQLRAAAGAEAILGLFASGHLPYHHDRDRGDQGTPDLAEMTRLAIERLAREPGGYVLLVESARIDHAHHAGNAYRALDETIALSRAVEAALEATSARDTLIVVTADHSHTLSFAGYPARGNPILGTVRGRLSAAGHEDAQMLDKLGLPYTTLSYANGAGYVGESATQPAGPKRLPHTPGRYAPATGRPDLRGVDTTHPDYLQEALVPLHDETHGGEDVGVWARGPGSAAFRGTLEQNVLYHLIVQATPRLRERLCAAGTCDADGVPVHLPDPADFRD</sequence>
<dbReference type="Gene3D" id="3.40.720.10">
    <property type="entry name" value="Alkaline Phosphatase, subunit A"/>
    <property type="match status" value="1"/>
</dbReference>
<dbReference type="OrthoDB" id="9794455at2"/>
<keyword evidence="8" id="KW-1185">Reference proteome</keyword>
<name>A0A5C5TVT9_9GAMM</name>
<dbReference type="RefSeq" id="WP_146312888.1">
    <property type="nucleotide sequence ID" value="NZ_VOHE01000005.1"/>
</dbReference>
<gene>
    <name evidence="7" type="ORF">FQY79_10575</name>
</gene>
<dbReference type="SUPFAM" id="SSF53649">
    <property type="entry name" value="Alkaline phosphatase-like"/>
    <property type="match status" value="1"/>
</dbReference>
<feature type="binding site" evidence="3">
    <location>
        <position position="391"/>
    </location>
    <ligand>
        <name>Zn(2+)</name>
        <dbReference type="ChEBI" id="CHEBI:29105"/>
        <label>2</label>
    </ligand>
</feature>
<feature type="binding site" evidence="3">
    <location>
        <position position="497"/>
    </location>
    <ligand>
        <name>Zn(2+)</name>
        <dbReference type="ChEBI" id="CHEBI:29105"/>
        <label>2</label>
    </ligand>
</feature>
<keyword evidence="3" id="KW-0460">Magnesium</keyword>
<evidence type="ECO:0000256" key="3">
    <source>
        <dbReference type="PIRSR" id="PIRSR601952-2"/>
    </source>
</evidence>
<comment type="caution">
    <text evidence="7">The sequence shown here is derived from an EMBL/GenBank/DDBJ whole genome shotgun (WGS) entry which is preliminary data.</text>
</comment>
<dbReference type="PANTHER" id="PTHR11596">
    <property type="entry name" value="ALKALINE PHOSPHATASE"/>
    <property type="match status" value="1"/>
</dbReference>
<feature type="binding site" evidence="3">
    <location>
        <position position="390"/>
    </location>
    <ligand>
        <name>Zn(2+)</name>
        <dbReference type="ChEBI" id="CHEBI:29105"/>
        <label>2</label>
    </ligand>
</feature>
<protein>
    <submittedName>
        <fullName evidence="7">Alkaline phosphatase</fullName>
    </submittedName>
</protein>
<dbReference type="CDD" id="cd16012">
    <property type="entry name" value="ALP"/>
    <property type="match status" value="1"/>
</dbReference>
<comment type="cofactor">
    <cofactor evidence="3">
        <name>Mg(2+)</name>
        <dbReference type="ChEBI" id="CHEBI:18420"/>
    </cofactor>
    <text evidence="3">Binds 1 Mg(2+) ion.</text>
</comment>
<evidence type="ECO:0000256" key="5">
    <source>
        <dbReference type="SAM" id="MobiDB-lite"/>
    </source>
</evidence>
<feature type="binding site" evidence="3">
    <location>
        <position position="344"/>
    </location>
    <ligand>
        <name>Mg(2+)</name>
        <dbReference type="ChEBI" id="CHEBI:18420"/>
    </ligand>
</feature>
<feature type="region of interest" description="Disordered" evidence="5">
    <location>
        <begin position="449"/>
        <end position="474"/>
    </location>
</feature>
<feature type="binding site" evidence="3">
    <location>
        <position position="80"/>
    </location>
    <ligand>
        <name>Zn(2+)</name>
        <dbReference type="ChEBI" id="CHEBI:29105"/>
        <label>2</label>
    </ligand>
</feature>
<dbReference type="GO" id="GO:0004035">
    <property type="term" value="F:alkaline phosphatase activity"/>
    <property type="evidence" value="ECO:0007669"/>
    <property type="project" value="TreeGrafter"/>
</dbReference>
<evidence type="ECO:0000256" key="1">
    <source>
        <dbReference type="ARBA" id="ARBA00022553"/>
    </source>
</evidence>
<keyword evidence="3" id="KW-0862">Zinc</keyword>
<evidence type="ECO:0000256" key="4">
    <source>
        <dbReference type="RuleBase" id="RU003946"/>
    </source>
</evidence>
<feature type="active site" description="Phosphoserine intermediate" evidence="2">
    <location>
        <position position="130"/>
    </location>
</feature>
<dbReference type="InterPro" id="IPR001952">
    <property type="entry name" value="Alkaline_phosphatase"/>
</dbReference>
<evidence type="ECO:0000256" key="6">
    <source>
        <dbReference type="SAM" id="SignalP"/>
    </source>
</evidence>
<dbReference type="PROSITE" id="PS51257">
    <property type="entry name" value="PROKAR_LIPOPROTEIN"/>
    <property type="match status" value="1"/>
</dbReference>
<evidence type="ECO:0000313" key="7">
    <source>
        <dbReference type="EMBL" id="TWT18323.1"/>
    </source>
</evidence>
<proteinExistence type="inferred from homology"/>
<evidence type="ECO:0000256" key="2">
    <source>
        <dbReference type="PIRSR" id="PIRSR601952-1"/>
    </source>
</evidence>
<feature type="binding site" evidence="3">
    <location>
        <position position="192"/>
    </location>
    <ligand>
        <name>Mg(2+)</name>
        <dbReference type="ChEBI" id="CHEBI:18420"/>
    </ligand>
</feature>
<evidence type="ECO:0000313" key="8">
    <source>
        <dbReference type="Proteomes" id="UP000315949"/>
    </source>
</evidence>
<keyword evidence="1" id="KW-0597">Phosphoprotein</keyword>
<accession>A0A5C5TVT9</accession>
<organism evidence="7 8">
    <name type="scientific">Luteimonas wenzhouensis</name>
    <dbReference type="NCBI Taxonomy" id="2599615"/>
    <lineage>
        <taxon>Bacteria</taxon>
        <taxon>Pseudomonadati</taxon>
        <taxon>Pseudomonadota</taxon>
        <taxon>Gammaproteobacteria</taxon>
        <taxon>Lysobacterales</taxon>
        <taxon>Lysobacteraceae</taxon>
        <taxon>Luteimonas</taxon>
    </lineage>
</organism>
<dbReference type="Proteomes" id="UP000315949">
    <property type="component" value="Unassembled WGS sequence"/>
</dbReference>
<feature type="binding site" evidence="3">
    <location>
        <position position="353"/>
    </location>
    <ligand>
        <name>Zn(2+)</name>
        <dbReference type="ChEBI" id="CHEBI:29105"/>
        <label>1</label>
    </ligand>
</feature>
<comment type="cofactor">
    <cofactor evidence="3">
        <name>Zn(2+)</name>
        <dbReference type="ChEBI" id="CHEBI:29105"/>
    </cofactor>
    <text evidence="3">Binds 2 Zn(2+) ions.</text>
</comment>